<reference evidence="5 6" key="1">
    <citation type="submission" date="2020-07" db="EMBL/GenBank/DDBJ databases">
        <title>Sequencing the genomes of 1000 actinobacteria strains.</title>
        <authorList>
            <person name="Klenk H.-P."/>
        </authorList>
    </citation>
    <scope>NUCLEOTIDE SEQUENCE [LARGE SCALE GENOMIC DNA]</scope>
    <source>
        <strain evidence="5 6">DSM 23737</strain>
    </source>
</reference>
<dbReference type="PANTHER" id="PTHR33164">
    <property type="entry name" value="TRANSCRIPTIONAL REGULATOR, MARR FAMILY"/>
    <property type="match status" value="1"/>
</dbReference>
<evidence type="ECO:0000313" key="5">
    <source>
        <dbReference type="EMBL" id="MBA8829886.1"/>
    </source>
</evidence>
<dbReference type="EMBL" id="JACGWU010000008">
    <property type="protein sequence ID" value="MBA8829886.1"/>
    <property type="molecule type" value="Genomic_DNA"/>
</dbReference>
<evidence type="ECO:0000256" key="2">
    <source>
        <dbReference type="ARBA" id="ARBA00023125"/>
    </source>
</evidence>
<dbReference type="GO" id="GO:0006950">
    <property type="term" value="P:response to stress"/>
    <property type="evidence" value="ECO:0007669"/>
    <property type="project" value="TreeGrafter"/>
</dbReference>
<dbReference type="Gene3D" id="1.10.10.10">
    <property type="entry name" value="Winged helix-like DNA-binding domain superfamily/Winged helix DNA-binding domain"/>
    <property type="match status" value="1"/>
</dbReference>
<dbReference type="GO" id="GO:0003700">
    <property type="term" value="F:DNA-binding transcription factor activity"/>
    <property type="evidence" value="ECO:0007669"/>
    <property type="project" value="InterPro"/>
</dbReference>
<gene>
    <name evidence="5" type="ORF">FB555_002012</name>
</gene>
<dbReference type="AlphaFoldDB" id="A0A7W3JV78"/>
<dbReference type="SUPFAM" id="SSF46785">
    <property type="entry name" value="Winged helix' DNA-binding domain"/>
    <property type="match status" value="1"/>
</dbReference>
<accession>A0A7W3JV78</accession>
<dbReference type="InterPro" id="IPR036388">
    <property type="entry name" value="WH-like_DNA-bd_sf"/>
</dbReference>
<dbReference type="SMART" id="SM00347">
    <property type="entry name" value="HTH_MARR"/>
    <property type="match status" value="1"/>
</dbReference>
<dbReference type="GO" id="GO:0003677">
    <property type="term" value="F:DNA binding"/>
    <property type="evidence" value="ECO:0007669"/>
    <property type="project" value="UniProtKB-KW"/>
</dbReference>
<dbReference type="InterPro" id="IPR055166">
    <property type="entry name" value="Transc_reg_Sar_Rot_HTH"/>
</dbReference>
<dbReference type="PANTHER" id="PTHR33164:SF89">
    <property type="entry name" value="MARR FAMILY REGULATORY PROTEIN"/>
    <property type="match status" value="1"/>
</dbReference>
<keyword evidence="2 5" id="KW-0238">DNA-binding</keyword>
<comment type="caution">
    <text evidence="5">The sequence shown here is derived from an EMBL/GenBank/DDBJ whole genome shotgun (WGS) entry which is preliminary data.</text>
</comment>
<dbReference type="InterPro" id="IPR000835">
    <property type="entry name" value="HTH_MarR-typ"/>
</dbReference>
<sequence>MTGSHTLVETEARVSHRLSHMTLDFEAMAVTHNLFRAASAVRNHLERNVLSESGLSWTAFVVLWVTWIWEPVETRVVALESGISKATLTGVLSTLEKLDFAVRTRSPEDGRRVLVTLTDAGRALMEELFPAFNLQEVDLVSHVPVENRTELATMLRQLISYTEQA</sequence>
<protein>
    <submittedName>
        <fullName evidence="5">DNA-binding MarR family transcriptional regulator</fullName>
    </submittedName>
</protein>
<keyword evidence="3" id="KW-0804">Transcription</keyword>
<keyword evidence="1" id="KW-0805">Transcription regulation</keyword>
<name>A0A7W3JV78_9MICO</name>
<keyword evidence="6" id="KW-1185">Reference proteome</keyword>
<dbReference type="InterPro" id="IPR039422">
    <property type="entry name" value="MarR/SlyA-like"/>
</dbReference>
<dbReference type="InterPro" id="IPR036390">
    <property type="entry name" value="WH_DNA-bd_sf"/>
</dbReference>
<dbReference type="RefSeq" id="WP_182485306.1">
    <property type="nucleotide sequence ID" value="NZ_JACGWU010000008.1"/>
</dbReference>
<evidence type="ECO:0000259" key="4">
    <source>
        <dbReference type="PROSITE" id="PS50995"/>
    </source>
</evidence>
<dbReference type="PROSITE" id="PS50995">
    <property type="entry name" value="HTH_MARR_2"/>
    <property type="match status" value="1"/>
</dbReference>
<evidence type="ECO:0000313" key="6">
    <source>
        <dbReference type="Proteomes" id="UP000524237"/>
    </source>
</evidence>
<evidence type="ECO:0000256" key="3">
    <source>
        <dbReference type="ARBA" id="ARBA00023163"/>
    </source>
</evidence>
<dbReference type="Pfam" id="PF22381">
    <property type="entry name" value="Staph_reg_Sar_Rot"/>
    <property type="match status" value="1"/>
</dbReference>
<evidence type="ECO:0000256" key="1">
    <source>
        <dbReference type="ARBA" id="ARBA00023015"/>
    </source>
</evidence>
<proteinExistence type="predicted"/>
<dbReference type="Proteomes" id="UP000524237">
    <property type="component" value="Unassembled WGS sequence"/>
</dbReference>
<organism evidence="5 6">
    <name type="scientific">Alpinimonas psychrophila</name>
    <dbReference type="NCBI Taxonomy" id="748908"/>
    <lineage>
        <taxon>Bacteria</taxon>
        <taxon>Bacillati</taxon>
        <taxon>Actinomycetota</taxon>
        <taxon>Actinomycetes</taxon>
        <taxon>Micrococcales</taxon>
        <taxon>Microbacteriaceae</taxon>
        <taxon>Alpinimonas</taxon>
    </lineage>
</organism>
<feature type="domain" description="HTH marR-type" evidence="4">
    <location>
        <begin position="27"/>
        <end position="160"/>
    </location>
</feature>